<dbReference type="PANTHER" id="PTHR43205:SF7">
    <property type="entry name" value="PROSTAGLANDIN REDUCTASE 1"/>
    <property type="match status" value="1"/>
</dbReference>
<dbReference type="SUPFAM" id="SSF51735">
    <property type="entry name" value="NAD(P)-binding Rossmann-fold domains"/>
    <property type="match status" value="1"/>
</dbReference>
<dbReference type="OrthoDB" id="809632at2759"/>
<evidence type="ECO:0000256" key="1">
    <source>
        <dbReference type="ARBA" id="ARBA00023002"/>
    </source>
</evidence>
<dbReference type="InterPro" id="IPR036291">
    <property type="entry name" value="NAD(P)-bd_dom_sf"/>
</dbReference>
<evidence type="ECO:0000259" key="2">
    <source>
        <dbReference type="SMART" id="SM00829"/>
    </source>
</evidence>
<dbReference type="EMBL" id="FMWP01000014">
    <property type="protein sequence ID" value="SCZ90899.1"/>
    <property type="molecule type" value="Genomic_DNA"/>
</dbReference>
<dbReference type="AlphaFoldDB" id="A0A2X0KDA0"/>
<dbReference type="CDD" id="cd05288">
    <property type="entry name" value="PGDH"/>
    <property type="match status" value="1"/>
</dbReference>
<gene>
    <name evidence="3" type="ORF">BZ3500_MVSOF-1268-A1-R1_CHR1-3G02362</name>
</gene>
<dbReference type="InterPro" id="IPR045010">
    <property type="entry name" value="MDR_fam"/>
</dbReference>
<reference evidence="4" key="1">
    <citation type="submission" date="2016-10" db="EMBL/GenBank/DDBJ databases">
        <authorList>
            <person name="Jeantristanb JTB J.-T."/>
            <person name="Ricardo R."/>
        </authorList>
    </citation>
    <scope>NUCLEOTIDE SEQUENCE [LARGE SCALE GENOMIC DNA]</scope>
</reference>
<keyword evidence="4" id="KW-1185">Reference proteome</keyword>
<dbReference type="InterPro" id="IPR020843">
    <property type="entry name" value="ER"/>
</dbReference>
<accession>A0A2X0KDA0</accession>
<keyword evidence="1" id="KW-0560">Oxidoreductase</keyword>
<dbReference type="Gene3D" id="3.90.180.10">
    <property type="entry name" value="Medium-chain alcohol dehydrogenases, catalytic domain"/>
    <property type="match status" value="1"/>
</dbReference>
<dbReference type="Pfam" id="PF16884">
    <property type="entry name" value="ADH_N_2"/>
    <property type="match status" value="1"/>
</dbReference>
<evidence type="ECO:0000313" key="4">
    <source>
        <dbReference type="Proteomes" id="UP000249723"/>
    </source>
</evidence>
<dbReference type="InterPro" id="IPR041694">
    <property type="entry name" value="ADH_N_2"/>
</dbReference>
<dbReference type="InterPro" id="IPR013149">
    <property type="entry name" value="ADH-like_C"/>
</dbReference>
<organism evidence="3 4">
    <name type="scientific">Microbotryum saponariae</name>
    <dbReference type="NCBI Taxonomy" id="289078"/>
    <lineage>
        <taxon>Eukaryota</taxon>
        <taxon>Fungi</taxon>
        <taxon>Dikarya</taxon>
        <taxon>Basidiomycota</taxon>
        <taxon>Pucciniomycotina</taxon>
        <taxon>Microbotryomycetes</taxon>
        <taxon>Microbotryales</taxon>
        <taxon>Microbotryaceae</taxon>
        <taxon>Microbotryum</taxon>
    </lineage>
</organism>
<evidence type="ECO:0000313" key="3">
    <source>
        <dbReference type="EMBL" id="SCZ90899.1"/>
    </source>
</evidence>
<dbReference type="PANTHER" id="PTHR43205">
    <property type="entry name" value="PROSTAGLANDIN REDUCTASE"/>
    <property type="match status" value="1"/>
</dbReference>
<dbReference type="Gene3D" id="3.40.50.720">
    <property type="entry name" value="NAD(P)-binding Rossmann-like Domain"/>
    <property type="match status" value="1"/>
</dbReference>
<dbReference type="InterPro" id="IPR011032">
    <property type="entry name" value="GroES-like_sf"/>
</dbReference>
<dbReference type="Proteomes" id="UP000249723">
    <property type="component" value="Unassembled WGS sequence"/>
</dbReference>
<sequence>MAPTQNTTLQYLKIPQGYPVPGETTKKVVSEIDLDTVPLNGGLLLKQKALSLDPYMKGRMRAADTSSYIPPFTPNAPLSGYAVGEVLRSESDNFKVGDAVYGMTEFSTYAVVPKQMLGYCKVIENKEGLPWTQLVGGAGMSGQTAYWSFYNIGKPKKGETIYITAAAGAVGQIVLQLAKREGLKVVASCGDAAKSLIMVSFFSPLQLEFCKSIGADVVVNYKDGADAVEKVMREHPCDIFYDNVGGEQLDLALATCNTFGRIIACGGISAYSSGIHPLKNYMQIVVKQLRWEGFIISGKDMTEFFKEMPKLIADGTIKVREHVVKGIDDGEAFLDLLTGKAQGKVVISLE</sequence>
<dbReference type="GO" id="GO:0016628">
    <property type="term" value="F:oxidoreductase activity, acting on the CH-CH group of donors, NAD or NADP as acceptor"/>
    <property type="evidence" value="ECO:0007669"/>
    <property type="project" value="InterPro"/>
</dbReference>
<feature type="domain" description="Enoyl reductase (ER)" evidence="2">
    <location>
        <begin position="7"/>
        <end position="347"/>
    </location>
</feature>
<protein>
    <submittedName>
        <fullName evidence="3">BZ3500_MvSof-1268-A1-R1_Chr1-3g02362 protein</fullName>
    </submittedName>
</protein>
<dbReference type="SUPFAM" id="SSF50129">
    <property type="entry name" value="GroES-like"/>
    <property type="match status" value="1"/>
</dbReference>
<name>A0A2X0KDA0_9BASI</name>
<proteinExistence type="predicted"/>
<dbReference type="Pfam" id="PF00107">
    <property type="entry name" value="ADH_zinc_N"/>
    <property type="match status" value="1"/>
</dbReference>
<dbReference type="SMART" id="SM00829">
    <property type="entry name" value="PKS_ER"/>
    <property type="match status" value="1"/>
</dbReference>